<dbReference type="EMBL" id="JAPDDT010000024">
    <property type="protein sequence ID" value="MCW1926319.1"/>
    <property type="molecule type" value="Genomic_DNA"/>
</dbReference>
<keyword evidence="2" id="KW-1185">Reference proteome</keyword>
<sequence>MMKSRKATAIGCGVAVLLVALAIGILGYGMFGNHPYYAKDVRQHGLAPASATSIEVFEARNISGAVSLTYLVSEAEFQKFAEEKGWPLSPGSGSIQVHPPSDYFGAVMLKDVEAYLTYEKRQRNGGGIKVIYIPSESRAYIDKSNR</sequence>
<proteinExistence type="predicted"/>
<reference evidence="1 2" key="1">
    <citation type="submission" date="2022-10" db="EMBL/GenBank/DDBJ databases">
        <title>Luteolibacter arcticus strain CCTCC AB 2014275, whole genome shotgun sequencing project.</title>
        <authorList>
            <person name="Zhao G."/>
            <person name="Shen L."/>
        </authorList>
    </citation>
    <scope>NUCLEOTIDE SEQUENCE [LARGE SCALE GENOMIC DNA]</scope>
    <source>
        <strain evidence="1 2">CCTCC AB 2014275</strain>
    </source>
</reference>
<dbReference type="Proteomes" id="UP001320876">
    <property type="component" value="Unassembled WGS sequence"/>
</dbReference>
<evidence type="ECO:0000313" key="1">
    <source>
        <dbReference type="EMBL" id="MCW1926319.1"/>
    </source>
</evidence>
<organism evidence="1 2">
    <name type="scientific">Luteolibacter arcticus</name>
    <dbReference type="NCBI Taxonomy" id="1581411"/>
    <lineage>
        <taxon>Bacteria</taxon>
        <taxon>Pseudomonadati</taxon>
        <taxon>Verrucomicrobiota</taxon>
        <taxon>Verrucomicrobiia</taxon>
        <taxon>Verrucomicrobiales</taxon>
        <taxon>Verrucomicrobiaceae</taxon>
        <taxon>Luteolibacter</taxon>
    </lineage>
</organism>
<protein>
    <submittedName>
        <fullName evidence="1">Uncharacterized protein</fullName>
    </submittedName>
</protein>
<name>A0ABT3GS65_9BACT</name>
<gene>
    <name evidence="1" type="ORF">OKA05_27440</name>
</gene>
<comment type="caution">
    <text evidence="1">The sequence shown here is derived from an EMBL/GenBank/DDBJ whole genome shotgun (WGS) entry which is preliminary data.</text>
</comment>
<evidence type="ECO:0000313" key="2">
    <source>
        <dbReference type="Proteomes" id="UP001320876"/>
    </source>
</evidence>
<accession>A0ABT3GS65</accession>